<accession>A0A7L6N800</accession>
<keyword evidence="1" id="KW-0812">Transmembrane</keyword>
<name>A0A7L6N800_9MOLU</name>
<keyword evidence="1" id="KW-1133">Transmembrane helix</keyword>
<evidence type="ECO:0000256" key="1">
    <source>
        <dbReference type="SAM" id="Phobius"/>
    </source>
</evidence>
<protein>
    <submittedName>
        <fullName evidence="2">DUF3159 domain-containing protein</fullName>
    </submittedName>
</protein>
<dbReference type="Pfam" id="PF11361">
    <property type="entry name" value="DUF3159"/>
    <property type="match status" value="1"/>
</dbReference>
<proteinExistence type="predicted"/>
<dbReference type="KEGG" id="tbk:HF295_07290"/>
<dbReference type="InterPro" id="IPR016566">
    <property type="entry name" value="UCP010219"/>
</dbReference>
<evidence type="ECO:0000313" key="2">
    <source>
        <dbReference type="EMBL" id="QLY40659.1"/>
    </source>
</evidence>
<dbReference type="Proteomes" id="UP000512167">
    <property type="component" value="Chromosome"/>
</dbReference>
<keyword evidence="3" id="KW-1185">Reference proteome</keyword>
<keyword evidence="1" id="KW-0472">Membrane</keyword>
<reference evidence="2 3" key="1">
    <citation type="submission" date="2020-04" db="EMBL/GenBank/DDBJ databases">
        <authorList>
            <person name="Zheng R.K."/>
            <person name="Sun C.M."/>
        </authorList>
    </citation>
    <scope>NUCLEOTIDE SEQUENCE [LARGE SCALE GENOMIC DNA]</scope>
    <source>
        <strain evidence="3">zrk29</strain>
    </source>
</reference>
<dbReference type="RefSeq" id="WP_312031506.1">
    <property type="nucleotide sequence ID" value="NZ_CP051151.1"/>
</dbReference>
<evidence type="ECO:0000313" key="3">
    <source>
        <dbReference type="Proteomes" id="UP000512167"/>
    </source>
</evidence>
<gene>
    <name evidence="2" type="ORF">HF295_07290</name>
</gene>
<feature type="transmembrane region" description="Helical" evidence="1">
    <location>
        <begin position="39"/>
        <end position="55"/>
    </location>
</feature>
<sequence length="152" mass="17365">MKQLLKDVFSELKLVLSGKSLDILLPPIIFLLLNNLRSLTAAIIGSLVLGILFLIRRLIHHDNVLYALGGIIGIIFANISIYINQNASNFFLPDLISTFSLILITIISLIIKKPLAIWVSHITRGWDLEWFYRKDILPAYKEVTIFWLMFLS</sequence>
<dbReference type="AlphaFoldDB" id="A0A7L6N800"/>
<feature type="transmembrane region" description="Helical" evidence="1">
    <location>
        <begin position="64"/>
        <end position="84"/>
    </location>
</feature>
<feature type="transmembrane region" description="Helical" evidence="1">
    <location>
        <begin position="90"/>
        <end position="111"/>
    </location>
</feature>
<dbReference type="EMBL" id="CP051151">
    <property type="protein sequence ID" value="QLY40659.1"/>
    <property type="molecule type" value="Genomic_DNA"/>
</dbReference>
<organism evidence="2 3">
    <name type="scientific">Hujiaoplasma nucleasis</name>
    <dbReference type="NCBI Taxonomy" id="2725268"/>
    <lineage>
        <taxon>Bacteria</taxon>
        <taxon>Bacillati</taxon>
        <taxon>Mycoplasmatota</taxon>
        <taxon>Mollicutes</taxon>
        <taxon>Candidatus Izemoplasmatales</taxon>
        <taxon>Hujiaoplasmataceae</taxon>
        <taxon>Hujiaoplasma</taxon>
    </lineage>
</organism>